<proteinExistence type="predicted"/>
<keyword evidence="4" id="KW-1185">Reference proteome</keyword>
<dbReference type="SUPFAM" id="SSF56801">
    <property type="entry name" value="Acetyl-CoA synthetase-like"/>
    <property type="match status" value="1"/>
</dbReference>
<dbReference type="PANTHER" id="PTHR43201:SF32">
    <property type="entry name" value="2-SUCCINYLBENZOATE--COA LIGASE, CHLOROPLASTIC_PEROXISOMAL"/>
    <property type="match status" value="1"/>
</dbReference>
<reference evidence="3 4" key="1">
    <citation type="submission" date="2023-10" db="EMBL/GenBank/DDBJ databases">
        <title>Y20.</title>
        <authorList>
            <person name="Zhang G."/>
            <person name="Ding Y."/>
        </authorList>
    </citation>
    <scope>NUCLEOTIDE SEQUENCE [LARGE SCALE GENOMIC DNA]</scope>
    <source>
        <strain evidence="3 4">Y20</strain>
    </source>
</reference>
<dbReference type="Gene3D" id="3.30.300.30">
    <property type="match status" value="1"/>
</dbReference>
<accession>A0AAU0MI53</accession>
<dbReference type="GO" id="GO:0006631">
    <property type="term" value="P:fatty acid metabolic process"/>
    <property type="evidence" value="ECO:0007669"/>
    <property type="project" value="TreeGrafter"/>
</dbReference>
<organism evidence="3 4">
    <name type="scientific">Microbacterium limosum</name>
    <dbReference type="NCBI Taxonomy" id="3079935"/>
    <lineage>
        <taxon>Bacteria</taxon>
        <taxon>Bacillati</taxon>
        <taxon>Actinomycetota</taxon>
        <taxon>Actinomycetes</taxon>
        <taxon>Micrococcales</taxon>
        <taxon>Microbacteriaceae</taxon>
        <taxon>Microbacterium</taxon>
    </lineage>
</organism>
<dbReference type="Proteomes" id="UP001329313">
    <property type="component" value="Chromosome"/>
</dbReference>
<dbReference type="InterPro" id="IPR025110">
    <property type="entry name" value="AMP-bd_C"/>
</dbReference>
<gene>
    <name evidence="3" type="ORF">RYJ27_03370</name>
</gene>
<feature type="domain" description="AMP-dependent synthetase/ligase" evidence="1">
    <location>
        <begin position="12"/>
        <end position="335"/>
    </location>
</feature>
<dbReference type="Pfam" id="PF13193">
    <property type="entry name" value="AMP-binding_C"/>
    <property type="match status" value="1"/>
</dbReference>
<feature type="domain" description="AMP-binding enzyme C-terminal" evidence="2">
    <location>
        <begin position="392"/>
        <end position="458"/>
    </location>
</feature>
<name>A0AAU0MI53_9MICO</name>
<dbReference type="Pfam" id="PF00501">
    <property type="entry name" value="AMP-binding"/>
    <property type="match status" value="1"/>
</dbReference>
<dbReference type="GO" id="GO:0031956">
    <property type="term" value="F:medium-chain fatty acid-CoA ligase activity"/>
    <property type="evidence" value="ECO:0007669"/>
    <property type="project" value="TreeGrafter"/>
</dbReference>
<evidence type="ECO:0000313" key="4">
    <source>
        <dbReference type="Proteomes" id="UP001329313"/>
    </source>
</evidence>
<dbReference type="KEGG" id="mliy:RYJ27_03370"/>
<dbReference type="AlphaFoldDB" id="A0AAU0MI53"/>
<evidence type="ECO:0000313" key="3">
    <source>
        <dbReference type="EMBL" id="WOQ70263.1"/>
    </source>
</evidence>
<dbReference type="RefSeq" id="WP_330171344.1">
    <property type="nucleotide sequence ID" value="NZ_CP137080.1"/>
</dbReference>
<dbReference type="InterPro" id="IPR042099">
    <property type="entry name" value="ANL_N_sf"/>
</dbReference>
<dbReference type="InterPro" id="IPR000873">
    <property type="entry name" value="AMP-dep_synth/lig_dom"/>
</dbReference>
<dbReference type="PANTHER" id="PTHR43201">
    <property type="entry name" value="ACYL-COA SYNTHETASE"/>
    <property type="match status" value="1"/>
</dbReference>
<evidence type="ECO:0000259" key="2">
    <source>
        <dbReference type="Pfam" id="PF13193"/>
    </source>
</evidence>
<dbReference type="EMBL" id="CP137080">
    <property type="protein sequence ID" value="WOQ70263.1"/>
    <property type="molecule type" value="Genomic_DNA"/>
</dbReference>
<sequence length="478" mass="51389">MMRQSISSIIADRARAAPNDVVVIDERGGLTASDLDESATRLAHALRGRGVETDDLVTISLPNGRDFVIATVAVWKAGATPQPVATRLTDAERAAVEEVSGPAAAIGLRPQDRSTPWFVSVDAPAVAEPLPDLAASSWKAPTTSGSTGRPKVVKANAPALLDPTTPVAAFLPLRATQLVAGPMTHSATFTYAFRGLLTGHRLVILPRFDERGWLDAVEEHAVTWGLIVPTMMHRLLRLPEAERHPDRVRSIESLLHMGAPCSIPLKRAFVEWVGAERVVEVYAGSESNGLTMIGGDEWLTREGSVGRAVGGTEIRIRAADGEPAPIGTIGTVWMRRGPRPAYEYVGATSRRDSEGWDTLGDVGRLDDDGYLYLLDRLDDVINRGGEKIYPVEIERVLEQHPAVRGALAFGLPDPALGERVAAVADVAGAQIGADELLAWSRERLGARAPASIVVVDEPVRDDAGKASRRRWAQRAARS</sequence>
<evidence type="ECO:0000259" key="1">
    <source>
        <dbReference type="Pfam" id="PF00501"/>
    </source>
</evidence>
<dbReference type="InterPro" id="IPR045851">
    <property type="entry name" value="AMP-bd_C_sf"/>
</dbReference>
<protein>
    <submittedName>
        <fullName evidence="3">AMP-binding protein</fullName>
    </submittedName>
</protein>
<dbReference type="Gene3D" id="3.40.50.12780">
    <property type="entry name" value="N-terminal domain of ligase-like"/>
    <property type="match status" value="1"/>
</dbReference>